<proteinExistence type="predicted"/>
<evidence type="ECO:0000313" key="1">
    <source>
        <dbReference type="EMBL" id="AZG75536.1"/>
    </source>
</evidence>
<evidence type="ECO:0000313" key="2">
    <source>
        <dbReference type="Proteomes" id="UP000273982"/>
    </source>
</evidence>
<sequence>MSAHTADPEALIRALPLWRGPIEIAPLLGGITNKNYIVKDGDRSVVVRLGGDIPVHGVIRFNELAASRAAGAAGISPKVLYAAPMAMALEYISGRTYEPKDMRANRRRCVDLIKRVHREVALHLRGPTLAFNVFHIIRDYAHTLIEDNSRMSANLPRLLAASENLEKAMGPIDLVFGHNDLLAANFIDDGRRLWLVDWDYAGWNTPLFDLGGLSSNNGFDAADDDAMLEDYFEAAPTDALRRRFKAMLCASLLREALWSLVSEHRSSIDFDYVAYSEQNLTRFDEAWAAFQQMERA</sequence>
<dbReference type="RefSeq" id="WP_124737417.1">
    <property type="nucleotide sequence ID" value="NZ_CP034086.1"/>
</dbReference>
<dbReference type="AlphaFoldDB" id="A0A3G8M0T8"/>
<accession>A0A3G8M0T8</accession>
<organism evidence="1 2">
    <name type="scientific">Methylocystis rosea</name>
    <dbReference type="NCBI Taxonomy" id="173366"/>
    <lineage>
        <taxon>Bacteria</taxon>
        <taxon>Pseudomonadati</taxon>
        <taxon>Pseudomonadota</taxon>
        <taxon>Alphaproteobacteria</taxon>
        <taxon>Hyphomicrobiales</taxon>
        <taxon>Methylocystaceae</taxon>
        <taxon>Methylocystis</taxon>
    </lineage>
</organism>
<dbReference type="GO" id="GO:0006646">
    <property type="term" value="P:phosphatidylethanolamine biosynthetic process"/>
    <property type="evidence" value="ECO:0007669"/>
    <property type="project" value="TreeGrafter"/>
</dbReference>
<dbReference type="CDD" id="cd05151">
    <property type="entry name" value="ChoK-like"/>
    <property type="match status" value="1"/>
</dbReference>
<dbReference type="PANTHER" id="PTHR22603:SF66">
    <property type="entry name" value="ETHANOLAMINE KINASE"/>
    <property type="match status" value="1"/>
</dbReference>
<name>A0A3G8M0T8_9HYPH</name>
<dbReference type="Gene3D" id="3.30.200.20">
    <property type="entry name" value="Phosphorylase Kinase, domain 1"/>
    <property type="match status" value="1"/>
</dbReference>
<dbReference type="Gene3D" id="3.90.1200.10">
    <property type="match status" value="1"/>
</dbReference>
<dbReference type="SUPFAM" id="SSF56112">
    <property type="entry name" value="Protein kinase-like (PK-like)"/>
    <property type="match status" value="1"/>
</dbReference>
<reference evidence="1 2" key="1">
    <citation type="submission" date="2018-11" db="EMBL/GenBank/DDBJ databases">
        <title>Genome squencing of methanotrophic bacteria isolated from alkaline groundwater in Korea.</title>
        <authorList>
            <person name="Nguyen L.N."/>
        </authorList>
    </citation>
    <scope>NUCLEOTIDE SEQUENCE [LARGE SCALE GENOMIC DNA]</scope>
    <source>
        <strain evidence="1 2">GW6</strain>
    </source>
</reference>
<dbReference type="Pfam" id="PF01633">
    <property type="entry name" value="Choline_kinase"/>
    <property type="match status" value="1"/>
</dbReference>
<keyword evidence="1" id="KW-0418">Kinase</keyword>
<dbReference type="GO" id="GO:0005737">
    <property type="term" value="C:cytoplasm"/>
    <property type="evidence" value="ECO:0007669"/>
    <property type="project" value="TreeGrafter"/>
</dbReference>
<dbReference type="GO" id="GO:0004305">
    <property type="term" value="F:ethanolamine kinase activity"/>
    <property type="evidence" value="ECO:0007669"/>
    <property type="project" value="TreeGrafter"/>
</dbReference>
<keyword evidence="1" id="KW-0808">Transferase</keyword>
<dbReference type="PANTHER" id="PTHR22603">
    <property type="entry name" value="CHOLINE/ETHANOALAMINE KINASE"/>
    <property type="match status" value="1"/>
</dbReference>
<protein>
    <submittedName>
        <fullName evidence="1">Choline kinase</fullName>
    </submittedName>
</protein>
<dbReference type="EMBL" id="CP034086">
    <property type="protein sequence ID" value="AZG75536.1"/>
    <property type="molecule type" value="Genomic_DNA"/>
</dbReference>
<dbReference type="Proteomes" id="UP000273982">
    <property type="component" value="Chromosome"/>
</dbReference>
<dbReference type="InterPro" id="IPR011009">
    <property type="entry name" value="Kinase-like_dom_sf"/>
</dbReference>
<dbReference type="KEGG" id="mros:EHO51_01575"/>
<gene>
    <name evidence="1" type="ORF">EHO51_01575</name>
</gene>